<dbReference type="EMBL" id="CCFA01002963">
    <property type="protein sequence ID" value="CDS00752.1"/>
    <property type="molecule type" value="Genomic_DNA"/>
</dbReference>
<name>A0A0F7S1A5_9BASI</name>
<evidence type="ECO:0000313" key="4">
    <source>
        <dbReference type="Proteomes" id="UP000242770"/>
    </source>
</evidence>
<dbReference type="AlphaFoldDB" id="A0A0F7S1A5"/>
<reference evidence="2" key="3">
    <citation type="submission" date="2014-06" db="EMBL/GenBank/DDBJ databases">
        <authorList>
            <person name="Ju J."/>
            <person name="Zhang J."/>
        </authorList>
    </citation>
    <scope>NUCLEOTIDE SEQUENCE</scope>
    <source>
        <strain evidence="2">SscI8</strain>
    </source>
</reference>
<reference evidence="4" key="2">
    <citation type="submission" date="2014-06" db="EMBL/GenBank/DDBJ databases">
        <authorList>
            <person name="Berkman P.J."/>
        </authorList>
    </citation>
    <scope>NUCLEOTIDE SEQUENCE [LARGE SCALE GENOMIC DNA]</scope>
</reference>
<protein>
    <submittedName>
        <fullName evidence="2">Related to VRP1-Proline-rich actin-associated protein involved in cytoskeletal organization and cytokinesis</fullName>
    </submittedName>
</protein>
<accession>A0A0F7S1A5</accession>
<proteinExistence type="predicted"/>
<reference evidence="3" key="1">
    <citation type="submission" date="2014-06" db="EMBL/GenBank/DDBJ databases">
        <authorList>
            <person name="Berkman J.Paul."/>
        </authorList>
    </citation>
    <scope>NUCLEOTIDE SEQUENCE [LARGE SCALE GENOMIC DNA]</scope>
</reference>
<dbReference type="Proteomes" id="UP000242770">
    <property type="component" value="Unassembled WGS sequence"/>
</dbReference>
<keyword evidence="4" id="KW-1185">Reference proteome</keyword>
<evidence type="ECO:0000313" key="3">
    <source>
        <dbReference type="EMBL" id="CDS00752.1"/>
    </source>
</evidence>
<evidence type="ECO:0000256" key="1">
    <source>
        <dbReference type="SAM" id="MobiDB-lite"/>
    </source>
</evidence>
<dbReference type="EMBL" id="LK056687">
    <property type="protein sequence ID" value="CDR88728.1"/>
    <property type="molecule type" value="Genomic_DNA"/>
</dbReference>
<organism evidence="3 4">
    <name type="scientific">Sporisorium scitamineum</name>
    <dbReference type="NCBI Taxonomy" id="49012"/>
    <lineage>
        <taxon>Eukaryota</taxon>
        <taxon>Fungi</taxon>
        <taxon>Dikarya</taxon>
        <taxon>Basidiomycota</taxon>
        <taxon>Ustilaginomycotina</taxon>
        <taxon>Ustilaginomycetes</taxon>
        <taxon>Ustilaginales</taxon>
        <taxon>Ustilaginaceae</taxon>
        <taxon>Sporisorium</taxon>
    </lineage>
</organism>
<feature type="region of interest" description="Disordered" evidence="1">
    <location>
        <begin position="140"/>
        <end position="170"/>
    </location>
</feature>
<feature type="region of interest" description="Disordered" evidence="1">
    <location>
        <begin position="81"/>
        <end position="107"/>
    </location>
</feature>
<gene>
    <name evidence="3" type="primary">SSCI50120.1</name>
    <name evidence="2" type="ORF">SPSC_05560</name>
</gene>
<sequence>MSAIPTEELEGFVNAVDTNDILTTRKYLLASAHQSTYSSIMRQLALFNNDARARGRPVRPMRSLLIWMGFPLQHNAATASIPPPPPFLAPARPATTSPPAPGSMAPPIFVPVQASTARPTPSSNIPPPLAAASVVRHYSAAAPTAPAPSAPAPTIHSRSDRAQDSSPFYC</sequence>
<evidence type="ECO:0000313" key="2">
    <source>
        <dbReference type="EMBL" id="CDR88728.1"/>
    </source>
</evidence>